<dbReference type="PANTHER" id="PTHR43563">
    <property type="entry name" value="AMINE OXIDASE"/>
    <property type="match status" value="1"/>
</dbReference>
<dbReference type="RefSeq" id="WP_188754050.1">
    <property type="nucleotide sequence ID" value="NZ_BMIK01000043.1"/>
</dbReference>
<name>A0ABQ1N1H3_9SPHI</name>
<sequence>MEVSIFKNFNEVVQNSKVVEVLNDIKTGKYINVITYLRKSLAESKMEAYERAKKSLPAFTPSASFKGGRKLEFVTAYTQIVVLDIDKLTKEQLTNAKALAIQNQSTFAAFTSPSGNGLKIFVRVNSLQENHKEAFLKLQKYYEELLTLPIDKSGKDVTRLCFVSYDTDLFLNENASIFPIISTEDLRPYMEQKSEPINESITIADNNFAAEKFNNDYLSTYEHCVRFTEKKESFITGNRNNFVHLLACNLNRKGVPLPAAMGFILSDYNYNTQEVMATVNSAYKNVTEYNKNNSQKSVDAIESEESEEEEKPSFIDRLENFLNNRYNFRYNTVTGKLEYKTVKSTIWKPVTDFVENSILREILKAKVKCNINTLRNLLHSDYCQQYDPFKDYFETLPENEDETDYITELANTITTTKQDLWQVCFKKWFVAMVACVTNEKVTNQTVIVFSGKHVSGLTLAYLLAKQNIKSTVLEASPRLGGRIQTIKGSLQTPLELGATWFSDMHPHLLSLIDELGLKKYPQFSRGISLFQTKSFEPPQKFFVPEAEIPSYRVVGGTQMLIDTLAQKLPSEAILLNTKVTAVKETGNGIILETADGKTMDADQVVVCIPPQLVAKQYPPYELHV</sequence>
<feature type="domain" description="Amine oxidase" evidence="2">
    <location>
        <begin position="538"/>
        <end position="615"/>
    </location>
</feature>
<dbReference type="Pfam" id="PF08800">
    <property type="entry name" value="BT4734-like_N"/>
    <property type="match status" value="1"/>
</dbReference>
<gene>
    <name evidence="4" type="ORF">GCM10011386_48260</name>
</gene>
<dbReference type="InterPro" id="IPR002937">
    <property type="entry name" value="Amino_oxidase"/>
</dbReference>
<accession>A0ABQ1N1H3</accession>
<dbReference type="Pfam" id="PF01593">
    <property type="entry name" value="Amino_oxidase"/>
    <property type="match status" value="2"/>
</dbReference>
<dbReference type="Gene3D" id="3.50.50.60">
    <property type="entry name" value="FAD/NAD(P)-binding domain"/>
    <property type="match status" value="2"/>
</dbReference>
<comment type="similarity">
    <text evidence="1">Belongs to the flavin monoamine oxidase family.</text>
</comment>
<dbReference type="Proteomes" id="UP000597338">
    <property type="component" value="Unassembled WGS sequence"/>
</dbReference>
<evidence type="ECO:0000259" key="3">
    <source>
        <dbReference type="Pfam" id="PF08800"/>
    </source>
</evidence>
<dbReference type="InterPro" id="IPR036188">
    <property type="entry name" value="FAD/NAD-bd_sf"/>
</dbReference>
<dbReference type="SUPFAM" id="SSF51905">
    <property type="entry name" value="FAD/NAD(P)-binding domain"/>
    <property type="match status" value="1"/>
</dbReference>
<keyword evidence="5" id="KW-1185">Reference proteome</keyword>
<evidence type="ECO:0000313" key="4">
    <source>
        <dbReference type="EMBL" id="GGC50427.1"/>
    </source>
</evidence>
<reference evidence="5" key="1">
    <citation type="journal article" date="2019" name="Int. J. Syst. Evol. Microbiol.">
        <title>The Global Catalogue of Microorganisms (GCM) 10K type strain sequencing project: providing services to taxonomists for standard genome sequencing and annotation.</title>
        <authorList>
            <consortium name="The Broad Institute Genomics Platform"/>
            <consortium name="The Broad Institute Genome Sequencing Center for Infectious Disease"/>
            <person name="Wu L."/>
            <person name="Ma J."/>
        </authorList>
    </citation>
    <scope>NUCLEOTIDE SEQUENCE [LARGE SCALE GENOMIC DNA]</scope>
    <source>
        <strain evidence="5">CGMCC 1.15342</strain>
    </source>
</reference>
<protein>
    <submittedName>
        <fullName evidence="4">Uncharacterized protein</fullName>
    </submittedName>
</protein>
<dbReference type="InterPro" id="IPR014907">
    <property type="entry name" value="BT4734-like_N"/>
</dbReference>
<proteinExistence type="inferred from homology"/>
<evidence type="ECO:0000259" key="2">
    <source>
        <dbReference type="Pfam" id="PF01593"/>
    </source>
</evidence>
<evidence type="ECO:0000256" key="1">
    <source>
        <dbReference type="ARBA" id="ARBA00005995"/>
    </source>
</evidence>
<dbReference type="PANTHER" id="PTHR43563:SF1">
    <property type="entry name" value="AMINE OXIDASE [FLAVIN-CONTAINING] B"/>
    <property type="match status" value="1"/>
</dbReference>
<feature type="domain" description="BT4734-like N-terminal" evidence="3">
    <location>
        <begin position="52"/>
        <end position="170"/>
    </location>
</feature>
<feature type="domain" description="Amine oxidase" evidence="2">
    <location>
        <begin position="454"/>
        <end position="525"/>
    </location>
</feature>
<comment type="caution">
    <text evidence="4">The sequence shown here is derived from an EMBL/GenBank/DDBJ whole genome shotgun (WGS) entry which is preliminary data.</text>
</comment>
<organism evidence="4 5">
    <name type="scientific">Parapedobacter defluvii</name>
    <dbReference type="NCBI Taxonomy" id="2045106"/>
    <lineage>
        <taxon>Bacteria</taxon>
        <taxon>Pseudomonadati</taxon>
        <taxon>Bacteroidota</taxon>
        <taxon>Sphingobacteriia</taxon>
        <taxon>Sphingobacteriales</taxon>
        <taxon>Sphingobacteriaceae</taxon>
        <taxon>Parapedobacter</taxon>
    </lineage>
</organism>
<dbReference type="InterPro" id="IPR050703">
    <property type="entry name" value="Flavin_MAO"/>
</dbReference>
<evidence type="ECO:0000313" key="5">
    <source>
        <dbReference type="Proteomes" id="UP000597338"/>
    </source>
</evidence>
<dbReference type="EMBL" id="BMIK01000043">
    <property type="protein sequence ID" value="GGC50427.1"/>
    <property type="molecule type" value="Genomic_DNA"/>
</dbReference>